<gene>
    <name evidence="1" type="ORF">O1611_g7326</name>
</gene>
<dbReference type="Proteomes" id="UP001153332">
    <property type="component" value="Unassembled WGS sequence"/>
</dbReference>
<dbReference type="EMBL" id="JAPUUL010001915">
    <property type="protein sequence ID" value="KAJ8126312.1"/>
    <property type="molecule type" value="Genomic_DNA"/>
</dbReference>
<proteinExistence type="predicted"/>
<comment type="caution">
    <text evidence="1">The sequence shown here is derived from an EMBL/GenBank/DDBJ whole genome shotgun (WGS) entry which is preliminary data.</text>
</comment>
<accession>A0ACC2JG72</accession>
<organism evidence="1 2">
    <name type="scientific">Lasiodiplodia mahajangana</name>
    <dbReference type="NCBI Taxonomy" id="1108764"/>
    <lineage>
        <taxon>Eukaryota</taxon>
        <taxon>Fungi</taxon>
        <taxon>Dikarya</taxon>
        <taxon>Ascomycota</taxon>
        <taxon>Pezizomycotina</taxon>
        <taxon>Dothideomycetes</taxon>
        <taxon>Dothideomycetes incertae sedis</taxon>
        <taxon>Botryosphaeriales</taxon>
        <taxon>Botryosphaeriaceae</taxon>
        <taxon>Lasiodiplodia</taxon>
    </lineage>
</organism>
<evidence type="ECO:0000313" key="1">
    <source>
        <dbReference type="EMBL" id="KAJ8126312.1"/>
    </source>
</evidence>
<protein>
    <submittedName>
        <fullName evidence="1">Uncharacterized protein</fullName>
    </submittedName>
</protein>
<sequence>MGRKGLTSGLNTPWFSNKLHDIAVVELVLGHKRLVVYEGKKSHDELAVHPVRHATVAGDGIAEVLNFESALEARSEEAAEGGYERGKGGEDNGVELHGLGGEGKVGALGQEEQHVGQQEAPDDGHDPGADEALDGLLGRELDQLGAAEGDAADVGEDVVADDERCGQEEPDHALKDVVHDEVGLDDDEVEGHP</sequence>
<keyword evidence="2" id="KW-1185">Reference proteome</keyword>
<reference evidence="1" key="1">
    <citation type="submission" date="2022-12" db="EMBL/GenBank/DDBJ databases">
        <title>Genome Sequence of Lasiodiplodia mahajangana.</title>
        <authorList>
            <person name="Buettner E."/>
        </authorList>
    </citation>
    <scope>NUCLEOTIDE SEQUENCE</scope>
    <source>
        <strain evidence="1">VT137</strain>
    </source>
</reference>
<name>A0ACC2JG72_9PEZI</name>
<evidence type="ECO:0000313" key="2">
    <source>
        <dbReference type="Proteomes" id="UP001153332"/>
    </source>
</evidence>